<dbReference type="Gene3D" id="2.30.42.10">
    <property type="match status" value="1"/>
</dbReference>
<dbReference type="KEGG" id="uam:UABAM_03296"/>
<dbReference type="AlphaFoldDB" id="A0A5S9F3N9"/>
<dbReference type="GO" id="GO:0008236">
    <property type="term" value="F:serine-type peptidase activity"/>
    <property type="evidence" value="ECO:0007669"/>
    <property type="project" value="UniProtKB-KW"/>
</dbReference>
<organism evidence="9 10">
    <name type="scientific">Uabimicrobium amorphum</name>
    <dbReference type="NCBI Taxonomy" id="2596890"/>
    <lineage>
        <taxon>Bacteria</taxon>
        <taxon>Pseudomonadati</taxon>
        <taxon>Planctomycetota</taxon>
        <taxon>Candidatus Uabimicrobiia</taxon>
        <taxon>Candidatus Uabimicrobiales</taxon>
        <taxon>Candidatus Uabimicrobiaceae</taxon>
        <taxon>Candidatus Uabimicrobium</taxon>
    </lineage>
</organism>
<dbReference type="GO" id="GO:0004175">
    <property type="term" value="F:endopeptidase activity"/>
    <property type="evidence" value="ECO:0007669"/>
    <property type="project" value="TreeGrafter"/>
</dbReference>
<evidence type="ECO:0000256" key="1">
    <source>
        <dbReference type="ARBA" id="ARBA00009179"/>
    </source>
</evidence>
<feature type="region of interest" description="Disordered" evidence="6">
    <location>
        <begin position="187"/>
        <end position="249"/>
    </location>
</feature>
<reference evidence="9 10" key="1">
    <citation type="submission" date="2019-08" db="EMBL/GenBank/DDBJ databases">
        <title>Complete genome sequence of Candidatus Uab amorphum.</title>
        <authorList>
            <person name="Shiratori T."/>
            <person name="Suzuki S."/>
            <person name="Kakizawa Y."/>
            <person name="Ishida K."/>
        </authorList>
    </citation>
    <scope>NUCLEOTIDE SEQUENCE [LARGE SCALE GENOMIC DNA]</scope>
    <source>
        <strain evidence="9 10">SRT547</strain>
    </source>
</reference>
<dbReference type="FunFam" id="3.90.226.10:FF:000090">
    <property type="entry name" value="Tail-specific protease"/>
    <property type="match status" value="1"/>
</dbReference>
<dbReference type="Pfam" id="PF17804">
    <property type="entry name" value="TSP_NTD"/>
    <property type="match status" value="2"/>
</dbReference>
<keyword evidence="2 5" id="KW-0645">Protease</keyword>
<keyword evidence="7" id="KW-0812">Transmembrane</keyword>
<gene>
    <name evidence="9" type="ORF">UABAM_03296</name>
</gene>
<dbReference type="CDD" id="cd07560">
    <property type="entry name" value="Peptidase_S41_CPP"/>
    <property type="match status" value="1"/>
</dbReference>
<accession>A0A5S9F3N9</accession>
<dbReference type="SMART" id="SM00245">
    <property type="entry name" value="TSPc"/>
    <property type="match status" value="1"/>
</dbReference>
<dbReference type="InterPro" id="IPR020992">
    <property type="entry name" value="Tail_Prtase_C"/>
</dbReference>
<keyword evidence="3 5" id="KW-0378">Hydrolase</keyword>
<evidence type="ECO:0000259" key="8">
    <source>
        <dbReference type="PROSITE" id="PS50106"/>
    </source>
</evidence>
<feature type="transmembrane region" description="Helical" evidence="7">
    <location>
        <begin position="12"/>
        <end position="30"/>
    </location>
</feature>
<dbReference type="Pfam" id="PF03572">
    <property type="entry name" value="Peptidase_S41"/>
    <property type="match status" value="1"/>
</dbReference>
<name>A0A5S9F3N9_UABAM</name>
<dbReference type="NCBIfam" id="TIGR00225">
    <property type="entry name" value="prc"/>
    <property type="match status" value="1"/>
</dbReference>
<keyword evidence="7" id="KW-1133">Transmembrane helix</keyword>
<keyword evidence="10" id="KW-1185">Reference proteome</keyword>
<dbReference type="SUPFAM" id="SSF52096">
    <property type="entry name" value="ClpP/crotonase"/>
    <property type="match status" value="1"/>
</dbReference>
<keyword evidence="4 5" id="KW-0720">Serine protease</keyword>
<dbReference type="RefSeq" id="WP_151969062.1">
    <property type="nucleotide sequence ID" value="NZ_AP019860.1"/>
</dbReference>
<dbReference type="InterPro" id="IPR029045">
    <property type="entry name" value="ClpP/crotonase-like_dom_sf"/>
</dbReference>
<dbReference type="PROSITE" id="PS50106">
    <property type="entry name" value="PDZ"/>
    <property type="match status" value="1"/>
</dbReference>
<dbReference type="Pfam" id="PF11818">
    <property type="entry name" value="DUF3340"/>
    <property type="match status" value="1"/>
</dbReference>
<dbReference type="SMART" id="SM00228">
    <property type="entry name" value="PDZ"/>
    <property type="match status" value="1"/>
</dbReference>
<sequence>MDNRKKNIKIFTGITTGVVVLVTLIVAFVLPTTAEEKRGKHEPVPEGSYIATTIISILENYHYSKPQINDDVSKSLFDEYIKKLDPNKLYFTADDIKIFSEYKTSLDDQLKTGNTDFAFVVYRRFLQRLEERNDYVKKNINNKFDFSKDETFVVKREGVSWAKDKNELDEIWRKHIKNQLLQAKLQEMQQQKDNEKKKANKKDSKQDENTDPQNSNREVADEKDNREVADEKDNREVADEKDSKKDWKQTAEERIIKRYKNYHTFMSGNDGYYILEAYLTSLTSLFDPHSNYLNWRTLSNFQISLSLSLQGIGAVISSENGYPKISSVVPGGPADRQGELKAGYYIVSVTQENGEQTSVIDMPLNQVVQKIRGEKGTKVTLTVLKNLQDVPFNIVITRDEVKLTERAAKGDTREITLNGGEKKNIGVITLPSFYRDFDAFEREDPNAKSTTRDVKRIIEDMQKKNVEGLVIDLRSNGGGSLDEVVDLVGLFIPQGAVVQVKNLSGEIKVREDNDDNFAYKMPLVVITDTFSASASEIFAGAIQDYKRGIIVGNNTYGKGTVQSLFGLGRKPKAGALKYTISKFYRPTGASTQQKGVAPDITYPTFVDQNKYGESSLPHVMPWDTIKSLSPNQEVFNAHKSLAQIKKQARERMDNDAKFQTLKSYIAKVRERQQDNAVSLNLEKRRTMQEQEQKWYEQIEKILGQQEEEDAVKKDEDLFLEESVSVLRDLMQAK</sequence>
<feature type="domain" description="PDZ" evidence="8">
    <location>
        <begin position="302"/>
        <end position="372"/>
    </location>
</feature>
<keyword evidence="7" id="KW-0472">Membrane</keyword>
<evidence type="ECO:0000256" key="7">
    <source>
        <dbReference type="SAM" id="Phobius"/>
    </source>
</evidence>
<dbReference type="GO" id="GO:0006508">
    <property type="term" value="P:proteolysis"/>
    <property type="evidence" value="ECO:0007669"/>
    <property type="project" value="UniProtKB-KW"/>
</dbReference>
<evidence type="ECO:0000256" key="5">
    <source>
        <dbReference type="RuleBase" id="RU004404"/>
    </source>
</evidence>
<dbReference type="EMBL" id="AP019860">
    <property type="protein sequence ID" value="BBM84935.1"/>
    <property type="molecule type" value="Genomic_DNA"/>
</dbReference>
<dbReference type="PANTHER" id="PTHR32060">
    <property type="entry name" value="TAIL-SPECIFIC PROTEASE"/>
    <property type="match status" value="1"/>
</dbReference>
<dbReference type="InterPro" id="IPR036034">
    <property type="entry name" value="PDZ_sf"/>
</dbReference>
<dbReference type="PANTHER" id="PTHR32060:SF22">
    <property type="entry name" value="CARBOXYL-TERMINAL-PROCESSING PEPTIDASE 3, CHLOROPLASTIC"/>
    <property type="match status" value="1"/>
</dbReference>
<protein>
    <submittedName>
        <fullName evidence="9">Peptidase S41</fullName>
    </submittedName>
</protein>
<dbReference type="CDD" id="cd06782">
    <property type="entry name" value="cpPDZ_CPP-like"/>
    <property type="match status" value="1"/>
</dbReference>
<evidence type="ECO:0000256" key="2">
    <source>
        <dbReference type="ARBA" id="ARBA00022670"/>
    </source>
</evidence>
<dbReference type="InterPro" id="IPR040573">
    <property type="entry name" value="TSP_N"/>
</dbReference>
<dbReference type="InterPro" id="IPR001478">
    <property type="entry name" value="PDZ"/>
</dbReference>
<dbReference type="Gene3D" id="3.90.226.10">
    <property type="entry name" value="2-enoyl-CoA Hydratase, Chain A, domain 1"/>
    <property type="match status" value="1"/>
</dbReference>
<proteinExistence type="inferred from homology"/>
<feature type="compositionally biased region" description="Basic and acidic residues" evidence="6">
    <location>
        <begin position="218"/>
        <end position="249"/>
    </location>
</feature>
<evidence type="ECO:0000256" key="3">
    <source>
        <dbReference type="ARBA" id="ARBA00022801"/>
    </source>
</evidence>
<dbReference type="SUPFAM" id="SSF50156">
    <property type="entry name" value="PDZ domain-like"/>
    <property type="match status" value="1"/>
</dbReference>
<evidence type="ECO:0000256" key="6">
    <source>
        <dbReference type="SAM" id="MobiDB-lite"/>
    </source>
</evidence>
<comment type="similarity">
    <text evidence="1 5">Belongs to the peptidase S41A family.</text>
</comment>
<dbReference type="Pfam" id="PF00595">
    <property type="entry name" value="PDZ"/>
    <property type="match status" value="1"/>
</dbReference>
<dbReference type="GO" id="GO:0030288">
    <property type="term" value="C:outer membrane-bounded periplasmic space"/>
    <property type="evidence" value="ECO:0007669"/>
    <property type="project" value="TreeGrafter"/>
</dbReference>
<dbReference type="InterPro" id="IPR005151">
    <property type="entry name" value="Tail-specific_protease"/>
</dbReference>
<evidence type="ECO:0000313" key="9">
    <source>
        <dbReference type="EMBL" id="BBM84935.1"/>
    </source>
</evidence>
<feature type="compositionally biased region" description="Basic and acidic residues" evidence="6">
    <location>
        <begin position="190"/>
        <end position="208"/>
    </location>
</feature>
<evidence type="ECO:0000313" key="10">
    <source>
        <dbReference type="Proteomes" id="UP000326354"/>
    </source>
</evidence>
<evidence type="ECO:0000256" key="4">
    <source>
        <dbReference type="ARBA" id="ARBA00022825"/>
    </source>
</evidence>
<dbReference type="InterPro" id="IPR004447">
    <property type="entry name" value="Peptidase_S41A"/>
</dbReference>
<dbReference type="OrthoDB" id="9812068at2"/>
<dbReference type="Proteomes" id="UP000326354">
    <property type="component" value="Chromosome"/>
</dbReference>
<dbReference type="GO" id="GO:0007165">
    <property type="term" value="P:signal transduction"/>
    <property type="evidence" value="ECO:0007669"/>
    <property type="project" value="TreeGrafter"/>
</dbReference>